<evidence type="ECO:0000256" key="7">
    <source>
        <dbReference type="ARBA" id="ARBA00022958"/>
    </source>
</evidence>
<keyword evidence="7" id="KW-0630">Potassium</keyword>
<evidence type="ECO:0000313" key="18">
    <source>
        <dbReference type="Proteomes" id="UP001327560"/>
    </source>
</evidence>
<feature type="transmembrane region" description="Helical" evidence="13">
    <location>
        <begin position="328"/>
        <end position="345"/>
    </location>
</feature>
<dbReference type="GO" id="GO:0006813">
    <property type="term" value="P:potassium ion transport"/>
    <property type="evidence" value="ECO:0007669"/>
    <property type="project" value="UniProtKB-KW"/>
</dbReference>
<feature type="transmembrane region" description="Helical" evidence="13">
    <location>
        <begin position="357"/>
        <end position="383"/>
    </location>
</feature>
<dbReference type="GO" id="GO:0006885">
    <property type="term" value="P:regulation of pH"/>
    <property type="evidence" value="ECO:0007669"/>
    <property type="project" value="TreeGrafter"/>
</dbReference>
<gene>
    <name evidence="17" type="ORF">Cni_G17651</name>
</gene>
<feature type="transmembrane region" description="Helical" evidence="13">
    <location>
        <begin position="278"/>
        <end position="308"/>
    </location>
</feature>
<dbReference type="InterPro" id="IPR038770">
    <property type="entry name" value="Na+/solute_symporter_sf"/>
</dbReference>
<feature type="domain" description="Cation/H(+) antiporter C-terminal" evidence="16">
    <location>
        <begin position="637"/>
        <end position="795"/>
    </location>
</feature>
<evidence type="ECO:0000256" key="9">
    <source>
        <dbReference type="ARBA" id="ARBA00023065"/>
    </source>
</evidence>
<evidence type="ECO:0000259" key="14">
    <source>
        <dbReference type="Pfam" id="PF00999"/>
    </source>
</evidence>
<evidence type="ECO:0000256" key="10">
    <source>
        <dbReference type="ARBA" id="ARBA00023136"/>
    </source>
</evidence>
<dbReference type="PANTHER" id="PTHR32468:SF86">
    <property type="entry name" value="OS11G0123600 PROTEIN"/>
    <property type="match status" value="1"/>
</dbReference>
<organism evidence="17 18">
    <name type="scientific">Canna indica</name>
    <name type="common">Indian-shot</name>
    <dbReference type="NCBI Taxonomy" id="4628"/>
    <lineage>
        <taxon>Eukaryota</taxon>
        <taxon>Viridiplantae</taxon>
        <taxon>Streptophyta</taxon>
        <taxon>Embryophyta</taxon>
        <taxon>Tracheophyta</taxon>
        <taxon>Spermatophyta</taxon>
        <taxon>Magnoliopsida</taxon>
        <taxon>Liliopsida</taxon>
        <taxon>Zingiberales</taxon>
        <taxon>Cannaceae</taxon>
        <taxon>Canna</taxon>
    </lineage>
</organism>
<dbReference type="Pfam" id="PF23256">
    <property type="entry name" value="CHX17_2nd"/>
    <property type="match status" value="1"/>
</dbReference>
<dbReference type="InterPro" id="IPR006153">
    <property type="entry name" value="Cation/H_exchanger_TM"/>
</dbReference>
<evidence type="ECO:0000256" key="2">
    <source>
        <dbReference type="ARBA" id="ARBA00004119"/>
    </source>
</evidence>
<dbReference type="GO" id="GO:0009941">
    <property type="term" value="C:chloroplast envelope"/>
    <property type="evidence" value="ECO:0007669"/>
    <property type="project" value="UniProtKB-SubCell"/>
</dbReference>
<dbReference type="GO" id="GO:0015297">
    <property type="term" value="F:antiporter activity"/>
    <property type="evidence" value="ECO:0007669"/>
    <property type="project" value="InterPro"/>
</dbReference>
<dbReference type="Proteomes" id="UP001327560">
    <property type="component" value="Chromosome 5"/>
</dbReference>
<feature type="transmembrane region" description="Helical" evidence="13">
    <location>
        <begin position="174"/>
        <end position="196"/>
    </location>
</feature>
<evidence type="ECO:0000259" key="15">
    <source>
        <dbReference type="Pfam" id="PF23256"/>
    </source>
</evidence>
<name>A0AAQ3KHH6_9LILI</name>
<feature type="domain" description="Cation/H(+) antiporter central" evidence="15">
    <location>
        <begin position="495"/>
        <end position="631"/>
    </location>
</feature>
<comment type="subcellular location">
    <subcellularLocation>
        <location evidence="3">Membrane</location>
        <topology evidence="3">Multi-pass membrane protein</topology>
    </subcellularLocation>
    <subcellularLocation>
        <location evidence="2">Plastid</location>
        <location evidence="2">Chloroplast envelope</location>
    </subcellularLocation>
</comment>
<dbReference type="InterPro" id="IPR057291">
    <property type="entry name" value="CHX17_2nd"/>
</dbReference>
<dbReference type="GO" id="GO:0016020">
    <property type="term" value="C:membrane"/>
    <property type="evidence" value="ECO:0007669"/>
    <property type="project" value="UniProtKB-SubCell"/>
</dbReference>
<dbReference type="Pfam" id="PF23259">
    <property type="entry name" value="CHX17_C"/>
    <property type="match status" value="1"/>
</dbReference>
<evidence type="ECO:0000313" key="17">
    <source>
        <dbReference type="EMBL" id="WOL08898.1"/>
    </source>
</evidence>
<feature type="transmembrane region" description="Helical" evidence="13">
    <location>
        <begin position="106"/>
        <end position="128"/>
    </location>
</feature>
<reference evidence="17 18" key="1">
    <citation type="submission" date="2023-10" db="EMBL/GenBank/DDBJ databases">
        <title>Chromosome-scale genome assembly provides insights into flower coloration mechanisms of Canna indica.</title>
        <authorList>
            <person name="Li C."/>
        </authorList>
    </citation>
    <scope>NUCLEOTIDE SEQUENCE [LARGE SCALE GENOMIC DNA]</scope>
    <source>
        <tissue evidence="17">Flower</tissue>
    </source>
</reference>
<accession>A0AAQ3KHH6</accession>
<dbReference type="Gene3D" id="1.20.1530.20">
    <property type="match status" value="1"/>
</dbReference>
<feature type="region of interest" description="Disordered" evidence="12">
    <location>
        <begin position="816"/>
        <end position="836"/>
    </location>
</feature>
<keyword evidence="9" id="KW-0406">Ion transport</keyword>
<evidence type="ECO:0008006" key="19">
    <source>
        <dbReference type="Google" id="ProtNLM"/>
    </source>
</evidence>
<feature type="domain" description="Cation/H+ exchanger transmembrane" evidence="14">
    <location>
        <begin position="58"/>
        <end position="439"/>
    </location>
</feature>
<protein>
    <recommendedName>
        <fullName evidence="19">Cation/H+ exchanger domain-containing protein</fullName>
    </recommendedName>
</protein>
<feature type="transmembrane region" description="Helical" evidence="13">
    <location>
        <begin position="237"/>
        <end position="258"/>
    </location>
</feature>
<feature type="transmembrane region" description="Helical" evidence="13">
    <location>
        <begin position="389"/>
        <end position="408"/>
    </location>
</feature>
<feature type="transmembrane region" description="Helical" evidence="13">
    <location>
        <begin position="42"/>
        <end position="63"/>
    </location>
</feature>
<dbReference type="PANTHER" id="PTHR32468">
    <property type="entry name" value="CATION/H + ANTIPORTER"/>
    <property type="match status" value="1"/>
</dbReference>
<evidence type="ECO:0000256" key="13">
    <source>
        <dbReference type="SAM" id="Phobius"/>
    </source>
</evidence>
<evidence type="ECO:0000256" key="11">
    <source>
        <dbReference type="ARBA" id="ARBA00038341"/>
    </source>
</evidence>
<dbReference type="Pfam" id="PF00999">
    <property type="entry name" value="Na_H_Exchanger"/>
    <property type="match status" value="1"/>
</dbReference>
<evidence type="ECO:0000256" key="3">
    <source>
        <dbReference type="ARBA" id="ARBA00004141"/>
    </source>
</evidence>
<keyword evidence="5" id="KW-0633">Potassium transport</keyword>
<feature type="transmembrane region" description="Helical" evidence="13">
    <location>
        <begin position="140"/>
        <end position="162"/>
    </location>
</feature>
<keyword evidence="18" id="KW-1185">Reference proteome</keyword>
<proteinExistence type="inferred from homology"/>
<keyword evidence="6 13" id="KW-0812">Transmembrane</keyword>
<keyword evidence="8 13" id="KW-1133">Transmembrane helix</keyword>
<dbReference type="AlphaFoldDB" id="A0AAQ3KHH6"/>
<feature type="transmembrane region" description="Helical" evidence="13">
    <location>
        <begin position="208"/>
        <end position="231"/>
    </location>
</feature>
<evidence type="ECO:0000256" key="5">
    <source>
        <dbReference type="ARBA" id="ARBA00022538"/>
    </source>
</evidence>
<feature type="compositionally biased region" description="Polar residues" evidence="12">
    <location>
        <begin position="816"/>
        <end position="828"/>
    </location>
</feature>
<feature type="transmembrane region" description="Helical" evidence="13">
    <location>
        <begin position="75"/>
        <end position="94"/>
    </location>
</feature>
<evidence type="ECO:0000256" key="12">
    <source>
        <dbReference type="SAM" id="MobiDB-lite"/>
    </source>
</evidence>
<dbReference type="InterPro" id="IPR057290">
    <property type="entry name" value="CHX17_C"/>
</dbReference>
<keyword evidence="10 13" id="KW-0472">Membrane</keyword>
<dbReference type="GO" id="GO:0012505">
    <property type="term" value="C:endomembrane system"/>
    <property type="evidence" value="ECO:0007669"/>
    <property type="project" value="TreeGrafter"/>
</dbReference>
<evidence type="ECO:0000256" key="4">
    <source>
        <dbReference type="ARBA" id="ARBA00022448"/>
    </source>
</evidence>
<sequence>MAVVPSISYLDYHRRNFTEAPVVCYPRTLASYFGIWDGENPFLYTVPLFLLQSFLLISLSRFIDLLIRPLRQPRYVAEIIGGFILGPSVMGRIPQFTVVIFPLRSLIILDTMAQLGLIYFIFVIGIEVEKNVTVNNSVKPWVFSMASTIPSFIIGAFTSFVIQHHLHDGVNKWAFLIYLGLSSSINSFSVLGTVLAEVKFINSEVGRLALSVSIVNHGFAFMMLAFSIGLAQSKGDVLVPVWTLLSGLAFYVLSLVVLKPINNWVERQIEKGEEVDEIYASTILMGVMVWSLIADALGIHVIFGAFVFGMAVPNGPLGEALIEKVEDFINGFLMPLYYLIIGLRVQISSVREARGSIILITMTIACMGVKIINSVFVAVMYKMTPGEGISLGLLMNAKGAMDIIVLNISASKRMLGEETFTIMLMMSILVTSIITPLLKALTKPSRRLASYKRRTIWWPNPDSELRLLTCIYVPRQVPGLIALVDVTHPSKRSPIFVYAFHLVELTGRNSVLILNAATNEFADGNNRYSECRALAHSDHIFRSFESYEQYAGGVSVQFLNAISAYATMHEDVVYAAEDRHATLILLPFHKHVTVDGGMSPDHPAIRTVNQNVLSSAPCSVGILIDRGLSGNRVRRRVMLLFFGGPDDREGLALASRMAGHPAIEVTVLRFLLVARGRSSVSSRAGESDEAVKLTVEDGDDNLKDDDSIAEFRGRWGGGVVQYLERMVSNTEETVAEIRNLDGEQDLYVVGRGKGKKSPLTEGLTEWSECPELGPIGDMLASTDFGTEASVLVLQQGELEAAPADVHMDPSVRLYVNKSNGRSTGSTGNKHIPGHSM</sequence>
<comment type="function">
    <text evidence="1">May function as sodium-coupled metabolite transporter across the chloroplast envelope.</text>
</comment>
<evidence type="ECO:0000256" key="8">
    <source>
        <dbReference type="ARBA" id="ARBA00022989"/>
    </source>
</evidence>
<dbReference type="InterPro" id="IPR050794">
    <property type="entry name" value="CPA2_transporter"/>
</dbReference>
<keyword evidence="4" id="KW-0813">Transport</keyword>
<dbReference type="EMBL" id="CP136894">
    <property type="protein sequence ID" value="WOL08898.1"/>
    <property type="molecule type" value="Genomic_DNA"/>
</dbReference>
<evidence type="ECO:0000256" key="6">
    <source>
        <dbReference type="ARBA" id="ARBA00022692"/>
    </source>
</evidence>
<evidence type="ECO:0000256" key="1">
    <source>
        <dbReference type="ARBA" id="ARBA00003198"/>
    </source>
</evidence>
<evidence type="ECO:0000259" key="16">
    <source>
        <dbReference type="Pfam" id="PF23259"/>
    </source>
</evidence>
<feature type="transmembrane region" description="Helical" evidence="13">
    <location>
        <begin position="420"/>
        <end position="438"/>
    </location>
</feature>
<comment type="similarity">
    <text evidence="11">Belongs to the monovalent cation:proton antiporter 2 (CPA2) transporter (TC 2.A.37) family. CHX (TC 2.A.37.4) subfamily.</text>
</comment>
<dbReference type="GO" id="GO:1902600">
    <property type="term" value="P:proton transmembrane transport"/>
    <property type="evidence" value="ECO:0007669"/>
    <property type="project" value="InterPro"/>
</dbReference>